<dbReference type="GO" id="GO:0015095">
    <property type="term" value="F:magnesium ion transmembrane transporter activity"/>
    <property type="evidence" value="ECO:0007669"/>
    <property type="project" value="TreeGrafter"/>
</dbReference>
<protein>
    <submittedName>
        <fullName evidence="4">Uncharacterized protein</fullName>
    </submittedName>
</protein>
<keyword evidence="3" id="KW-0472">Membrane</keyword>
<feature type="transmembrane region" description="Helical" evidence="3">
    <location>
        <begin position="561"/>
        <end position="584"/>
    </location>
</feature>
<dbReference type="InterPro" id="IPR002523">
    <property type="entry name" value="MgTranspt_CorA/ZnTranspt_ZntB"/>
</dbReference>
<organism evidence="4 5">
    <name type="scientific">Neoarthrinium moseri</name>
    <dbReference type="NCBI Taxonomy" id="1658444"/>
    <lineage>
        <taxon>Eukaryota</taxon>
        <taxon>Fungi</taxon>
        <taxon>Dikarya</taxon>
        <taxon>Ascomycota</taxon>
        <taxon>Pezizomycotina</taxon>
        <taxon>Sordariomycetes</taxon>
        <taxon>Xylariomycetidae</taxon>
        <taxon>Amphisphaeriales</taxon>
        <taxon>Apiosporaceae</taxon>
        <taxon>Neoarthrinium</taxon>
    </lineage>
</organism>
<keyword evidence="3" id="KW-0812">Transmembrane</keyword>
<feature type="region of interest" description="Disordered" evidence="2">
    <location>
        <begin position="210"/>
        <end position="233"/>
    </location>
</feature>
<dbReference type="EMBL" id="JAFIMR010000014">
    <property type="protein sequence ID" value="KAI1870061.1"/>
    <property type="molecule type" value="Genomic_DNA"/>
</dbReference>
<feature type="region of interest" description="Disordered" evidence="2">
    <location>
        <begin position="146"/>
        <end position="168"/>
    </location>
</feature>
<evidence type="ECO:0000256" key="3">
    <source>
        <dbReference type="SAM" id="Phobius"/>
    </source>
</evidence>
<evidence type="ECO:0000256" key="1">
    <source>
        <dbReference type="ARBA" id="ARBA00004651"/>
    </source>
</evidence>
<dbReference type="PANTHER" id="PTHR46494:SF1">
    <property type="entry name" value="CORA FAMILY METAL ION TRANSPORTER (EUROFUNG)"/>
    <property type="match status" value="1"/>
</dbReference>
<keyword evidence="3" id="KW-1133">Transmembrane helix</keyword>
<dbReference type="AlphaFoldDB" id="A0A9P9WLY3"/>
<dbReference type="Pfam" id="PF01544">
    <property type="entry name" value="CorA"/>
    <property type="match status" value="1"/>
</dbReference>
<dbReference type="GO" id="GO:0050897">
    <property type="term" value="F:cobalt ion binding"/>
    <property type="evidence" value="ECO:0007669"/>
    <property type="project" value="TreeGrafter"/>
</dbReference>
<sequence>MAADDQPAVQLAQPLFEDFDDRVVFDATRQWAAAESCQNFVLEFGPKRARIARDLDTARFQDLLDHHDYERDTEHPIRWINIWDTSKQRDIVELLGQRYRLSPRLISLMKYATDMKDKAAQLGKEKKTANASPKVVSIKQSDAEKAFMQTDQSSGSTQPGRGPPVQRAVPLDGEEIELYLLLKDTVNYSSLDHTEKALCIGAHWLHKRPAKPEEQPEANKKHLPLKPGQQNEATKKFMPPQHWLWLTLCDDHTVITFHENPTIEPLPSKGWNIDEWRSAQIKSMRENSLNVLIQQSKHGIDLFKHRPLSQSSIREVLKQAQDRKDSGRPVELSRVHSDMPLLESDPGTTIEAEGTSRLFFYLFEDYAAAEPLRDAKMIMEEMTPKVLHSADRQSRVKSRDIIPRLHILSKDLRTLRHLFENYKTVITKVMMAAKHKRPDAPPYDARASLILRSGTDLSETPRGSSSVYLTDSVMQRFDRLRDQLQGVMLNTIEGHLEEISALTQTYFNLTQQKDSAATARLTRSATLLAKLSVFFLPISFVTSYFSVQIEDLYIYWHKETYWYTFAVVITISFLCLSFFGRLLMFFSDVMDDWSAVISMWFRRALKPLGCSTDDDEDE</sequence>
<dbReference type="Proteomes" id="UP000829685">
    <property type="component" value="Unassembled WGS sequence"/>
</dbReference>
<feature type="compositionally biased region" description="Basic and acidic residues" evidence="2">
    <location>
        <begin position="210"/>
        <end position="220"/>
    </location>
</feature>
<name>A0A9P9WLY3_9PEZI</name>
<comment type="caution">
    <text evidence="4">The sequence shown here is derived from an EMBL/GenBank/DDBJ whole genome shotgun (WGS) entry which is preliminary data.</text>
</comment>
<comment type="subcellular location">
    <subcellularLocation>
        <location evidence="1">Cell membrane</location>
        <topology evidence="1">Multi-pass membrane protein</topology>
    </subcellularLocation>
</comment>
<dbReference type="PANTHER" id="PTHR46494">
    <property type="entry name" value="CORA FAMILY METAL ION TRANSPORTER (EUROFUNG)"/>
    <property type="match status" value="1"/>
</dbReference>
<reference evidence="4" key="1">
    <citation type="submission" date="2021-03" db="EMBL/GenBank/DDBJ databases">
        <title>Revisited historic fungal species revealed as producer of novel bioactive compounds through whole genome sequencing and comparative genomics.</title>
        <authorList>
            <person name="Vignolle G.A."/>
            <person name="Hochenegger N."/>
            <person name="Mach R.L."/>
            <person name="Mach-Aigner A.R."/>
            <person name="Javad Rahimi M."/>
            <person name="Salim K.A."/>
            <person name="Chan C.M."/>
            <person name="Lim L.B.L."/>
            <person name="Cai F."/>
            <person name="Druzhinina I.S."/>
            <person name="U'Ren J.M."/>
            <person name="Derntl C."/>
        </authorList>
    </citation>
    <scope>NUCLEOTIDE SEQUENCE</scope>
    <source>
        <strain evidence="4">TUCIM 5799</strain>
    </source>
</reference>
<feature type="transmembrane region" description="Helical" evidence="3">
    <location>
        <begin position="527"/>
        <end position="549"/>
    </location>
</feature>
<dbReference type="GO" id="GO:0015087">
    <property type="term" value="F:cobalt ion transmembrane transporter activity"/>
    <property type="evidence" value="ECO:0007669"/>
    <property type="project" value="TreeGrafter"/>
</dbReference>
<proteinExistence type="predicted"/>
<dbReference type="GO" id="GO:0000287">
    <property type="term" value="F:magnesium ion binding"/>
    <property type="evidence" value="ECO:0007669"/>
    <property type="project" value="TreeGrafter"/>
</dbReference>
<evidence type="ECO:0000313" key="5">
    <source>
        <dbReference type="Proteomes" id="UP000829685"/>
    </source>
</evidence>
<dbReference type="Gene3D" id="1.20.58.340">
    <property type="entry name" value="Magnesium transport protein CorA, transmembrane region"/>
    <property type="match status" value="1"/>
</dbReference>
<keyword evidence="5" id="KW-1185">Reference proteome</keyword>
<feature type="compositionally biased region" description="Polar residues" evidence="2">
    <location>
        <begin position="149"/>
        <end position="159"/>
    </location>
</feature>
<evidence type="ECO:0000256" key="2">
    <source>
        <dbReference type="SAM" id="MobiDB-lite"/>
    </source>
</evidence>
<gene>
    <name evidence="4" type="ORF">JX265_006231</name>
</gene>
<evidence type="ECO:0000313" key="4">
    <source>
        <dbReference type="EMBL" id="KAI1870061.1"/>
    </source>
</evidence>
<accession>A0A9P9WLY3</accession>
<dbReference type="GO" id="GO:0005886">
    <property type="term" value="C:plasma membrane"/>
    <property type="evidence" value="ECO:0007669"/>
    <property type="project" value="UniProtKB-SubCell"/>
</dbReference>